<dbReference type="Gene3D" id="3.40.1350.140">
    <property type="entry name" value="MepB-like"/>
    <property type="match status" value="1"/>
</dbReference>
<dbReference type="RefSeq" id="WP_380903963.1">
    <property type="nucleotide sequence ID" value="NZ_JBHUEG010000001.1"/>
</dbReference>
<dbReference type="InterPro" id="IPR038231">
    <property type="entry name" value="MepB-like_sf"/>
</dbReference>
<evidence type="ECO:0000313" key="2">
    <source>
        <dbReference type="Proteomes" id="UP001597545"/>
    </source>
</evidence>
<protein>
    <submittedName>
        <fullName evidence="1">MepB family protein</fullName>
    </submittedName>
</protein>
<comment type="caution">
    <text evidence="1">The sequence shown here is derived from an EMBL/GenBank/DDBJ whole genome shotgun (WGS) entry which is preliminary data.</text>
</comment>
<keyword evidence="2" id="KW-1185">Reference proteome</keyword>
<organism evidence="1 2">
    <name type="scientific">Sphingobacterium suaedae</name>
    <dbReference type="NCBI Taxonomy" id="1686402"/>
    <lineage>
        <taxon>Bacteria</taxon>
        <taxon>Pseudomonadati</taxon>
        <taxon>Bacteroidota</taxon>
        <taxon>Sphingobacteriia</taxon>
        <taxon>Sphingobacteriales</taxon>
        <taxon>Sphingobacteriaceae</taxon>
        <taxon>Sphingobacterium</taxon>
    </lineage>
</organism>
<reference evidence="2" key="1">
    <citation type="journal article" date="2019" name="Int. J. Syst. Evol. Microbiol.">
        <title>The Global Catalogue of Microorganisms (GCM) 10K type strain sequencing project: providing services to taxonomists for standard genome sequencing and annotation.</title>
        <authorList>
            <consortium name="The Broad Institute Genomics Platform"/>
            <consortium name="The Broad Institute Genome Sequencing Center for Infectious Disease"/>
            <person name="Wu L."/>
            <person name="Ma J."/>
        </authorList>
    </citation>
    <scope>NUCLEOTIDE SEQUENCE [LARGE SCALE GENOMIC DNA]</scope>
    <source>
        <strain evidence="2">KCTC 42662</strain>
    </source>
</reference>
<dbReference type="EMBL" id="JBHULR010000004">
    <property type="protein sequence ID" value="MFD2548321.1"/>
    <property type="molecule type" value="Genomic_DNA"/>
</dbReference>
<gene>
    <name evidence="1" type="ORF">ACFSR5_11775</name>
</gene>
<sequence length="151" mass="17423">MKAVLFGHEVVEFLGFDNECADYFGCTFLYKNNVLLYRKAKATPKKAGYFVTLWKRDAFGKPVPYHEVDQPVEYIIVVEWDTNIGAFVFPKQALVKYQVLSTATREGKRGFRLYAPWDFPESKQAQATKKWQSEYFRDMSVCGCASLFVSV</sequence>
<dbReference type="Pfam" id="PF08877">
    <property type="entry name" value="MepB-like"/>
    <property type="match status" value="1"/>
</dbReference>
<evidence type="ECO:0000313" key="1">
    <source>
        <dbReference type="EMBL" id="MFD2548321.1"/>
    </source>
</evidence>
<name>A0ABW5KH58_9SPHI</name>
<dbReference type="Proteomes" id="UP001597545">
    <property type="component" value="Unassembled WGS sequence"/>
</dbReference>
<proteinExistence type="predicted"/>
<dbReference type="InterPro" id="IPR011235">
    <property type="entry name" value="MepB-like"/>
</dbReference>
<accession>A0ABW5KH58</accession>